<name>A0A8S5USF5_9CAUD</name>
<dbReference type="EMBL" id="BK016132">
    <property type="protein sequence ID" value="DAF97338.1"/>
    <property type="molecule type" value="Genomic_DNA"/>
</dbReference>
<dbReference type="InterPro" id="IPR002052">
    <property type="entry name" value="DNA_methylase_N6_adenine_CS"/>
</dbReference>
<accession>A0A8S5USF5</accession>
<dbReference type="Pfam" id="PF05869">
    <property type="entry name" value="Dam"/>
    <property type="match status" value="1"/>
</dbReference>
<dbReference type="GO" id="GO:0003677">
    <property type="term" value="F:DNA binding"/>
    <property type="evidence" value="ECO:0007669"/>
    <property type="project" value="InterPro"/>
</dbReference>
<dbReference type="PROSITE" id="PS00092">
    <property type="entry name" value="N6_MTASE"/>
    <property type="match status" value="1"/>
</dbReference>
<dbReference type="GO" id="GO:0009007">
    <property type="term" value="F:site-specific DNA-methyltransferase (adenine-specific) activity"/>
    <property type="evidence" value="ECO:0007669"/>
    <property type="project" value="InterPro"/>
</dbReference>
<organism evidence="1">
    <name type="scientific">Myoviridae sp. ctGgs6</name>
    <dbReference type="NCBI Taxonomy" id="2825072"/>
    <lineage>
        <taxon>Viruses</taxon>
        <taxon>Duplodnaviria</taxon>
        <taxon>Heunggongvirae</taxon>
        <taxon>Uroviricota</taxon>
        <taxon>Caudoviricetes</taxon>
    </lineage>
</organism>
<dbReference type="InterPro" id="IPR008593">
    <property type="entry name" value="Dam_MeTrfase"/>
</dbReference>
<protein>
    <submittedName>
        <fullName evidence="1">DNA N-6-adenine-methyltransferase</fullName>
    </submittedName>
</protein>
<proteinExistence type="predicted"/>
<reference evidence="1" key="1">
    <citation type="journal article" date="2021" name="Proc. Natl. Acad. Sci. U.S.A.">
        <title>A Catalog of Tens of Thousands of Viruses from Human Metagenomes Reveals Hidden Associations with Chronic Diseases.</title>
        <authorList>
            <person name="Tisza M.J."/>
            <person name="Buck C.B."/>
        </authorList>
    </citation>
    <scope>NUCLEOTIDE SEQUENCE</scope>
    <source>
        <strain evidence="1">CtGgs6</strain>
    </source>
</reference>
<dbReference type="GO" id="GO:0032259">
    <property type="term" value="P:methylation"/>
    <property type="evidence" value="ECO:0007669"/>
    <property type="project" value="InterPro"/>
</dbReference>
<evidence type="ECO:0000313" key="1">
    <source>
        <dbReference type="EMBL" id="DAF97338.1"/>
    </source>
</evidence>
<sequence length="198" mass="22415">MPCPESRSARELPGKSRHWCWPKTHAIQTFFIRGPDRGWRTRNKALLSSKKMDYCTPQWLFDALNEQLNFGLDAAAATINAKCEKYFTENDNALTQDWGGHGAVFCNPPYGRQTGAFVEKAYRESLKGTTVVLLIPARTDTRYFHDFILEKAEIQFIRGRLKFTDSDGTVYPSAPFPSMIVVFHGAKTQDSNEGGNQN</sequence>
<dbReference type="GO" id="GO:0009307">
    <property type="term" value="P:DNA restriction-modification system"/>
    <property type="evidence" value="ECO:0007669"/>
    <property type="project" value="InterPro"/>
</dbReference>